<sequence>MADLGVPIERGLAFVFYGLLGCAVLPYATRFLSQGKHECERVTINLIRPFVHINHSLPCMEVCEEKADQHSLLLDTGPPDVCMVLQWKSEFDWLYTNLRVEESKVDGLGAEGSALFCVCHVDLTANRVFRTDPITKKPSEKRLRRSLVDCSIKGLVKRLSLAGWQAPYGNHTVKFKDSEIADCRTWTSVSQVTKTNRNEAFFMKVKYDQKTRPSTTLEEWSEWLKTEYLFWARAEWWLDERE</sequence>
<keyword evidence="1" id="KW-0472">Membrane</keyword>
<name>A0A1Y2EVE7_PROLT</name>
<evidence type="ECO:0000313" key="2">
    <source>
        <dbReference type="EMBL" id="ORY75116.1"/>
    </source>
</evidence>
<dbReference type="RefSeq" id="XP_040722228.1">
    <property type="nucleotide sequence ID" value="XM_040866324.1"/>
</dbReference>
<gene>
    <name evidence="2" type="ORF">BCR37DRAFT_193643</name>
</gene>
<dbReference type="Proteomes" id="UP000193685">
    <property type="component" value="Unassembled WGS sequence"/>
</dbReference>
<keyword evidence="1" id="KW-1133">Transmembrane helix</keyword>
<accession>A0A1Y2EVE7</accession>
<reference evidence="2 3" key="1">
    <citation type="submission" date="2016-07" db="EMBL/GenBank/DDBJ databases">
        <title>Pervasive Adenine N6-methylation of Active Genes in Fungi.</title>
        <authorList>
            <consortium name="DOE Joint Genome Institute"/>
            <person name="Mondo S.J."/>
            <person name="Dannebaum R.O."/>
            <person name="Kuo R.C."/>
            <person name="Labutti K."/>
            <person name="Haridas S."/>
            <person name="Kuo A."/>
            <person name="Salamov A."/>
            <person name="Ahrendt S.R."/>
            <person name="Lipzen A."/>
            <person name="Sullivan W."/>
            <person name="Andreopoulos W.B."/>
            <person name="Clum A."/>
            <person name="Lindquist E."/>
            <person name="Daum C."/>
            <person name="Ramamoorthy G.K."/>
            <person name="Gryganskyi A."/>
            <person name="Culley D."/>
            <person name="Magnuson J.K."/>
            <person name="James T.Y."/>
            <person name="O'Malley M.A."/>
            <person name="Stajich J.E."/>
            <person name="Spatafora J.W."/>
            <person name="Visel A."/>
            <person name="Grigoriev I.V."/>
        </authorList>
    </citation>
    <scope>NUCLEOTIDE SEQUENCE [LARGE SCALE GENOMIC DNA]</scope>
    <source>
        <strain evidence="2 3">12-1054</strain>
    </source>
</reference>
<keyword evidence="3" id="KW-1185">Reference proteome</keyword>
<organism evidence="2 3">
    <name type="scientific">Protomyces lactucae-debilis</name>
    <dbReference type="NCBI Taxonomy" id="2754530"/>
    <lineage>
        <taxon>Eukaryota</taxon>
        <taxon>Fungi</taxon>
        <taxon>Dikarya</taxon>
        <taxon>Ascomycota</taxon>
        <taxon>Taphrinomycotina</taxon>
        <taxon>Taphrinomycetes</taxon>
        <taxon>Taphrinales</taxon>
        <taxon>Protomycetaceae</taxon>
        <taxon>Protomyces</taxon>
    </lineage>
</organism>
<dbReference type="AlphaFoldDB" id="A0A1Y2EVE7"/>
<protein>
    <submittedName>
        <fullName evidence="2">Uncharacterized protein</fullName>
    </submittedName>
</protein>
<proteinExistence type="predicted"/>
<dbReference type="GeneID" id="63782923"/>
<keyword evidence="1" id="KW-0812">Transmembrane</keyword>
<dbReference type="EMBL" id="MCFI01000027">
    <property type="protein sequence ID" value="ORY75116.1"/>
    <property type="molecule type" value="Genomic_DNA"/>
</dbReference>
<feature type="transmembrane region" description="Helical" evidence="1">
    <location>
        <begin position="12"/>
        <end position="32"/>
    </location>
</feature>
<evidence type="ECO:0000313" key="3">
    <source>
        <dbReference type="Proteomes" id="UP000193685"/>
    </source>
</evidence>
<comment type="caution">
    <text evidence="2">The sequence shown here is derived from an EMBL/GenBank/DDBJ whole genome shotgun (WGS) entry which is preliminary data.</text>
</comment>
<evidence type="ECO:0000256" key="1">
    <source>
        <dbReference type="SAM" id="Phobius"/>
    </source>
</evidence>